<evidence type="ECO:0000256" key="4">
    <source>
        <dbReference type="ARBA" id="ARBA00022839"/>
    </source>
</evidence>
<dbReference type="GO" id="GO:0008408">
    <property type="term" value="F:3'-5' exonuclease activity"/>
    <property type="evidence" value="ECO:0007669"/>
    <property type="project" value="InterPro"/>
</dbReference>
<dbReference type="Pfam" id="PF01612">
    <property type="entry name" value="DNA_pol_A_exo1"/>
    <property type="match status" value="1"/>
</dbReference>
<keyword evidence="4 9" id="KW-0269">Exonuclease</keyword>
<reference evidence="9" key="1">
    <citation type="journal article" date="2021" name="PeerJ">
        <title>Extensive microbial diversity within the chicken gut microbiome revealed by metagenomics and culture.</title>
        <authorList>
            <person name="Gilroy R."/>
            <person name="Ravi A."/>
            <person name="Getino M."/>
            <person name="Pursley I."/>
            <person name="Horton D.L."/>
            <person name="Alikhan N.F."/>
            <person name="Baker D."/>
            <person name="Gharbi K."/>
            <person name="Hall N."/>
            <person name="Watson M."/>
            <person name="Adriaenssens E.M."/>
            <person name="Foster-Nyarko E."/>
            <person name="Jarju S."/>
            <person name="Secka A."/>
            <person name="Antonio M."/>
            <person name="Oren A."/>
            <person name="Chaudhuri R.R."/>
            <person name="La Ragione R."/>
            <person name="Hildebrand F."/>
            <person name="Pallen M.J."/>
        </authorList>
    </citation>
    <scope>NUCLEOTIDE SEQUENCE</scope>
    <source>
        <strain evidence="9">MalCec1-1739</strain>
    </source>
</reference>
<dbReference type="GO" id="GO:0046872">
    <property type="term" value="F:metal ion binding"/>
    <property type="evidence" value="ECO:0007669"/>
    <property type="project" value="UniProtKB-KW"/>
</dbReference>
<comment type="caution">
    <text evidence="9">The sequence shown here is derived from an EMBL/GenBank/DDBJ whole genome shotgun (WGS) entry which is preliminary data.</text>
</comment>
<name>A0A9D2UHD0_9BACT</name>
<dbReference type="GO" id="GO:0003676">
    <property type="term" value="F:nucleic acid binding"/>
    <property type="evidence" value="ECO:0007669"/>
    <property type="project" value="InterPro"/>
</dbReference>
<dbReference type="PANTHER" id="PTHR13620:SF109">
    <property type="entry name" value="3'-5' EXONUCLEASE"/>
    <property type="match status" value="1"/>
</dbReference>
<evidence type="ECO:0000313" key="10">
    <source>
        <dbReference type="Proteomes" id="UP000787625"/>
    </source>
</evidence>
<protein>
    <recommendedName>
        <fullName evidence="6">3'-5' exonuclease</fullName>
    </recommendedName>
    <alternativeName>
        <fullName evidence="7">Werner Syndrome-like exonuclease</fullName>
    </alternativeName>
</protein>
<dbReference type="CDD" id="cd06141">
    <property type="entry name" value="WRN_exo"/>
    <property type="match status" value="1"/>
</dbReference>
<dbReference type="InterPro" id="IPR012337">
    <property type="entry name" value="RNaseH-like_sf"/>
</dbReference>
<dbReference type="SMART" id="SM00474">
    <property type="entry name" value="35EXOc"/>
    <property type="match status" value="1"/>
</dbReference>
<dbReference type="InterPro" id="IPR002562">
    <property type="entry name" value="3'-5'_exonuclease_dom"/>
</dbReference>
<organism evidence="9 10">
    <name type="scientific">Candidatus Avibacteroides avistercoris</name>
    <dbReference type="NCBI Taxonomy" id="2840690"/>
    <lineage>
        <taxon>Bacteria</taxon>
        <taxon>Pseudomonadati</taxon>
        <taxon>Bacteroidota</taxon>
        <taxon>Bacteroidia</taxon>
        <taxon>Bacteroidales</taxon>
        <taxon>Bacteroidaceae</taxon>
        <taxon>Bacteroidaceae incertae sedis</taxon>
        <taxon>Candidatus Avibacteroides</taxon>
    </lineage>
</organism>
<keyword evidence="1" id="KW-0540">Nuclease</keyword>
<keyword evidence="3" id="KW-0378">Hydrolase</keyword>
<reference evidence="9" key="2">
    <citation type="submission" date="2021-04" db="EMBL/GenBank/DDBJ databases">
        <authorList>
            <person name="Gilroy R."/>
        </authorList>
    </citation>
    <scope>NUCLEOTIDE SEQUENCE</scope>
    <source>
        <strain evidence="9">MalCec1-1739</strain>
    </source>
</reference>
<evidence type="ECO:0000256" key="6">
    <source>
        <dbReference type="ARBA" id="ARBA00040531"/>
    </source>
</evidence>
<keyword evidence="5" id="KW-0460">Magnesium</keyword>
<evidence type="ECO:0000259" key="8">
    <source>
        <dbReference type="SMART" id="SM00474"/>
    </source>
</evidence>
<dbReference type="GO" id="GO:0006139">
    <property type="term" value="P:nucleobase-containing compound metabolic process"/>
    <property type="evidence" value="ECO:0007669"/>
    <property type="project" value="InterPro"/>
</dbReference>
<dbReference type="AlphaFoldDB" id="A0A9D2UHD0"/>
<dbReference type="Proteomes" id="UP000787625">
    <property type="component" value="Unassembled WGS sequence"/>
</dbReference>
<evidence type="ECO:0000256" key="1">
    <source>
        <dbReference type="ARBA" id="ARBA00022722"/>
    </source>
</evidence>
<sequence length="214" mass="24502">MTIKDSITKPELAGMPKVTFTGNIYTISSESEVRRVAKALKHYAAVGIDTETRPSFKKGRMNKVALLQIATDDTCWLIRLNMTGVTNEIKEFLEDESIKKIGISLRDDFRQLNHCRQIEPQSYIELQQLVEEFGIKDKSLQKIFGILFDEKISKSQRLTNWESEELTDSQKTYAATDAWACLKIYEKLKNIADYGYEIVHNPNADDNGQQQTTI</sequence>
<evidence type="ECO:0000256" key="5">
    <source>
        <dbReference type="ARBA" id="ARBA00022842"/>
    </source>
</evidence>
<evidence type="ECO:0000313" key="9">
    <source>
        <dbReference type="EMBL" id="HJD52459.1"/>
    </source>
</evidence>
<dbReference type="PANTHER" id="PTHR13620">
    <property type="entry name" value="3-5 EXONUCLEASE"/>
    <property type="match status" value="1"/>
</dbReference>
<dbReference type="EMBL" id="DWUP01000034">
    <property type="protein sequence ID" value="HJD52459.1"/>
    <property type="molecule type" value="Genomic_DNA"/>
</dbReference>
<keyword evidence="2" id="KW-0479">Metal-binding</keyword>
<accession>A0A9D2UHD0</accession>
<dbReference type="InterPro" id="IPR051132">
    <property type="entry name" value="3-5_Exonuclease_domain"/>
</dbReference>
<evidence type="ECO:0000256" key="7">
    <source>
        <dbReference type="ARBA" id="ARBA00042761"/>
    </source>
</evidence>
<dbReference type="SUPFAM" id="SSF53098">
    <property type="entry name" value="Ribonuclease H-like"/>
    <property type="match status" value="1"/>
</dbReference>
<gene>
    <name evidence="9" type="ORF">IAA93_01845</name>
</gene>
<dbReference type="InterPro" id="IPR036397">
    <property type="entry name" value="RNaseH_sf"/>
</dbReference>
<proteinExistence type="predicted"/>
<evidence type="ECO:0000256" key="3">
    <source>
        <dbReference type="ARBA" id="ARBA00022801"/>
    </source>
</evidence>
<feature type="domain" description="3'-5' exonuclease" evidence="8">
    <location>
        <begin position="24"/>
        <end position="193"/>
    </location>
</feature>
<evidence type="ECO:0000256" key="2">
    <source>
        <dbReference type="ARBA" id="ARBA00022723"/>
    </source>
</evidence>
<dbReference type="Gene3D" id="3.30.420.10">
    <property type="entry name" value="Ribonuclease H-like superfamily/Ribonuclease H"/>
    <property type="match status" value="1"/>
</dbReference>